<sequence length="213" mass="24424">MIAIYLNVLYHAVLSNDTMRPQCLERHLTTNDPSLKEKTAKFFRATKNSLKQIKLYSSGNFHVENKKAVEDFYKMTLLIAKGEQPHIIGESLIKPCFPISCSTTKSLFFSLQCGETTDISNHSQLLYYCRFIDGKLFMEEILFSQTLQTKTKAINVFSALNTFLAVNNLPWANELAKKRDPNIIGSHYIIHKQTLSCKALSESLNIFFWQSKQ</sequence>
<organism evidence="1 2">
    <name type="scientific">Dryococelus australis</name>
    <dbReference type="NCBI Taxonomy" id="614101"/>
    <lineage>
        <taxon>Eukaryota</taxon>
        <taxon>Metazoa</taxon>
        <taxon>Ecdysozoa</taxon>
        <taxon>Arthropoda</taxon>
        <taxon>Hexapoda</taxon>
        <taxon>Insecta</taxon>
        <taxon>Pterygota</taxon>
        <taxon>Neoptera</taxon>
        <taxon>Polyneoptera</taxon>
        <taxon>Phasmatodea</taxon>
        <taxon>Verophasmatodea</taxon>
        <taxon>Anareolatae</taxon>
        <taxon>Phasmatidae</taxon>
        <taxon>Eurycanthinae</taxon>
        <taxon>Dryococelus</taxon>
    </lineage>
</organism>
<dbReference type="EMBL" id="JARBHB010000004">
    <property type="protein sequence ID" value="KAJ8887149.1"/>
    <property type="molecule type" value="Genomic_DNA"/>
</dbReference>
<keyword evidence="2" id="KW-1185">Reference proteome</keyword>
<evidence type="ECO:0000313" key="2">
    <source>
        <dbReference type="Proteomes" id="UP001159363"/>
    </source>
</evidence>
<reference evidence="1 2" key="1">
    <citation type="submission" date="2023-02" db="EMBL/GenBank/DDBJ databases">
        <title>LHISI_Scaffold_Assembly.</title>
        <authorList>
            <person name="Stuart O.P."/>
            <person name="Cleave R."/>
            <person name="Magrath M.J.L."/>
            <person name="Mikheyev A.S."/>
        </authorList>
    </citation>
    <scope>NUCLEOTIDE SEQUENCE [LARGE SCALE GENOMIC DNA]</scope>
    <source>
        <strain evidence="1">Daus_M_001</strain>
        <tissue evidence="1">Leg muscle</tissue>
    </source>
</reference>
<dbReference type="PANTHER" id="PTHR45913">
    <property type="entry name" value="EPM2A-INTERACTING PROTEIN 1"/>
    <property type="match status" value="1"/>
</dbReference>
<name>A0ABQ9HRY7_9NEOP</name>
<accession>A0ABQ9HRY7</accession>
<dbReference type="PANTHER" id="PTHR45913:SF19">
    <property type="entry name" value="LOW QUALITY PROTEIN: ZINC FINGER BED DOMAIN-CONTAINING PROTEIN 5-LIKE"/>
    <property type="match status" value="1"/>
</dbReference>
<gene>
    <name evidence="1" type="ORF">PR048_013364</name>
</gene>
<comment type="caution">
    <text evidence="1">The sequence shown here is derived from an EMBL/GenBank/DDBJ whole genome shotgun (WGS) entry which is preliminary data.</text>
</comment>
<proteinExistence type="predicted"/>
<dbReference type="Proteomes" id="UP001159363">
    <property type="component" value="Chromosome X"/>
</dbReference>
<evidence type="ECO:0000313" key="1">
    <source>
        <dbReference type="EMBL" id="KAJ8887149.1"/>
    </source>
</evidence>
<protein>
    <submittedName>
        <fullName evidence="1">Uncharacterized protein</fullName>
    </submittedName>
</protein>